<gene>
    <name evidence="2" type="ORF">BRARA_A01953</name>
</gene>
<evidence type="ECO:0000256" key="1">
    <source>
        <dbReference type="SAM" id="MobiDB-lite"/>
    </source>
</evidence>
<proteinExistence type="predicted"/>
<protein>
    <submittedName>
        <fullName evidence="2">Uncharacterized protein</fullName>
    </submittedName>
</protein>
<feature type="compositionally biased region" description="Basic residues" evidence="1">
    <location>
        <begin position="105"/>
        <end position="115"/>
    </location>
</feature>
<reference evidence="2 3" key="1">
    <citation type="submission" date="2018-06" db="EMBL/GenBank/DDBJ databases">
        <title>WGS assembly of Brassica rapa FPsc.</title>
        <authorList>
            <person name="Bowman J."/>
            <person name="Kohchi T."/>
            <person name="Yamato K."/>
            <person name="Jenkins J."/>
            <person name="Shu S."/>
            <person name="Ishizaki K."/>
            <person name="Yamaoka S."/>
            <person name="Nishihama R."/>
            <person name="Nakamura Y."/>
            <person name="Berger F."/>
            <person name="Adam C."/>
            <person name="Aki S."/>
            <person name="Althoff F."/>
            <person name="Araki T."/>
            <person name="Arteaga-Vazquez M."/>
            <person name="Balasubrmanian S."/>
            <person name="Bauer D."/>
            <person name="Boehm C."/>
            <person name="Briginshaw L."/>
            <person name="Caballero-Perez J."/>
            <person name="Catarino B."/>
            <person name="Chen F."/>
            <person name="Chiyoda S."/>
            <person name="Chovatia M."/>
            <person name="Davies K."/>
            <person name="Delmans M."/>
            <person name="Demura T."/>
            <person name="Dierschke T."/>
            <person name="Dolan L."/>
            <person name="Dorantes-Acosta A."/>
            <person name="Eklund D."/>
            <person name="Florent S."/>
            <person name="Flores-Sandoval E."/>
            <person name="Fujiyama A."/>
            <person name="Fukuzawa H."/>
            <person name="Galik B."/>
            <person name="Grimanelli D."/>
            <person name="Grimwood J."/>
            <person name="Grossniklaus U."/>
            <person name="Hamada T."/>
            <person name="Haseloff J."/>
            <person name="Hetherington A."/>
            <person name="Higo A."/>
            <person name="Hirakawa Y."/>
            <person name="Hundley H."/>
            <person name="Ikeda Y."/>
            <person name="Inoue K."/>
            <person name="Inoue S."/>
            <person name="Ishida S."/>
            <person name="Jia Q."/>
            <person name="Kakita M."/>
            <person name="Kanazawa T."/>
            <person name="Kawai Y."/>
            <person name="Kawashima T."/>
            <person name="Kennedy M."/>
            <person name="Kinose K."/>
            <person name="Kinoshita T."/>
            <person name="Kohara Y."/>
            <person name="Koide E."/>
            <person name="Komatsu K."/>
            <person name="Kopischke S."/>
            <person name="Kubo M."/>
            <person name="Kyozuka J."/>
            <person name="Lagercrantz U."/>
            <person name="Lin S."/>
            <person name="Lindquist E."/>
            <person name="Lipzen A."/>
            <person name="Lu C."/>
            <person name="Luna E."/>
            <person name="Martienssen R."/>
            <person name="Minamino N."/>
            <person name="Mizutani M."/>
            <person name="Mizutani M."/>
            <person name="Mochizuki N."/>
            <person name="Monte I."/>
            <person name="Mosher R."/>
            <person name="Nagasaki H."/>
            <person name="Nakagami H."/>
            <person name="Naramoto S."/>
            <person name="Nishitani K."/>
            <person name="Ohtani M."/>
            <person name="Okamoto T."/>
            <person name="Okumura M."/>
            <person name="Phillips J."/>
            <person name="Pollak B."/>
            <person name="Reinders A."/>
            <person name="Roevekamp M."/>
            <person name="Sano R."/>
            <person name="Sawa S."/>
            <person name="Schmid M."/>
            <person name="Shirakawa M."/>
            <person name="Solano R."/>
            <person name="Spunde A."/>
            <person name="Suetsugu N."/>
            <person name="Sugano S."/>
            <person name="Sugiyama A."/>
            <person name="Sun R."/>
            <person name="Suzuki Y."/>
            <person name="Takenaka M."/>
            <person name="Takezawa D."/>
            <person name="Tomogane H."/>
            <person name="Tsuzuki M."/>
            <person name="Ueda T."/>
            <person name="Umeda M."/>
            <person name="Ward J."/>
            <person name="Watanabe Y."/>
            <person name="Yazaki K."/>
            <person name="Yokoyama R."/>
            <person name="Yoshitake Y."/>
            <person name="Yotsui I."/>
            <person name="Zachgo S."/>
            <person name="Schmutz J."/>
        </authorList>
    </citation>
    <scope>NUCLEOTIDE SEQUENCE [LARGE SCALE GENOMIC DNA]</scope>
    <source>
        <strain evidence="3">cv. B-3</strain>
    </source>
</reference>
<dbReference type="Proteomes" id="UP000264353">
    <property type="component" value="Chromosome A1"/>
</dbReference>
<feature type="region of interest" description="Disordered" evidence="1">
    <location>
        <begin position="104"/>
        <end position="162"/>
    </location>
</feature>
<feature type="compositionally biased region" description="Polar residues" evidence="1">
    <location>
        <begin position="125"/>
        <end position="147"/>
    </location>
</feature>
<evidence type="ECO:0000313" key="2">
    <source>
        <dbReference type="EMBL" id="RID79191.1"/>
    </source>
</evidence>
<sequence>MTTLHDYEVNLNMKFNPGNTASHFFFTTQGFDIFRNREISTRAGAIREQLADLDLRICISRLFQTNQNLLKPLRRSQLQPGNKEGPDVATVPTIKEQVLSVLIKTRTKNTPRRNRQTPSYKPVPSNHSVPGCNPSNESVLWDSSSKPHSLMPRNLRRRRNAQNSPKIIRCSVEENQNIIRKTQITYAVPHLMCNHRFEEEFCISISAI</sequence>
<dbReference type="AlphaFoldDB" id="A0A398ANE0"/>
<dbReference type="EMBL" id="CM010628">
    <property type="protein sequence ID" value="RID79191.1"/>
    <property type="molecule type" value="Genomic_DNA"/>
</dbReference>
<evidence type="ECO:0000313" key="3">
    <source>
        <dbReference type="Proteomes" id="UP000264353"/>
    </source>
</evidence>
<name>A0A398ANE0_BRACM</name>
<accession>A0A398ANE0</accession>
<organism evidence="2 3">
    <name type="scientific">Brassica campestris</name>
    <name type="common">Field mustard</name>
    <dbReference type="NCBI Taxonomy" id="3711"/>
    <lineage>
        <taxon>Eukaryota</taxon>
        <taxon>Viridiplantae</taxon>
        <taxon>Streptophyta</taxon>
        <taxon>Embryophyta</taxon>
        <taxon>Tracheophyta</taxon>
        <taxon>Spermatophyta</taxon>
        <taxon>Magnoliopsida</taxon>
        <taxon>eudicotyledons</taxon>
        <taxon>Gunneridae</taxon>
        <taxon>Pentapetalae</taxon>
        <taxon>rosids</taxon>
        <taxon>malvids</taxon>
        <taxon>Brassicales</taxon>
        <taxon>Brassicaceae</taxon>
        <taxon>Brassiceae</taxon>
        <taxon>Brassica</taxon>
    </lineage>
</organism>